<organism evidence="2 3">
    <name type="scientific">Aquimarina hainanensis</name>
    <dbReference type="NCBI Taxonomy" id="1578017"/>
    <lineage>
        <taxon>Bacteria</taxon>
        <taxon>Pseudomonadati</taxon>
        <taxon>Bacteroidota</taxon>
        <taxon>Flavobacteriia</taxon>
        <taxon>Flavobacteriales</taxon>
        <taxon>Flavobacteriaceae</taxon>
        <taxon>Aquimarina</taxon>
    </lineage>
</organism>
<evidence type="ECO:0000313" key="2">
    <source>
        <dbReference type="EMBL" id="MFD2593169.1"/>
    </source>
</evidence>
<dbReference type="Proteomes" id="UP001597459">
    <property type="component" value="Unassembled WGS sequence"/>
</dbReference>
<evidence type="ECO:0000313" key="3">
    <source>
        <dbReference type="Proteomes" id="UP001597459"/>
    </source>
</evidence>
<feature type="region of interest" description="Disordered" evidence="1">
    <location>
        <begin position="371"/>
        <end position="418"/>
    </location>
</feature>
<dbReference type="EMBL" id="JBHULX010000039">
    <property type="protein sequence ID" value="MFD2593169.1"/>
    <property type="molecule type" value="Genomic_DNA"/>
</dbReference>
<comment type="caution">
    <text evidence="2">The sequence shown here is derived from an EMBL/GenBank/DDBJ whole genome shotgun (WGS) entry which is preliminary data.</text>
</comment>
<dbReference type="Pfam" id="PF13557">
    <property type="entry name" value="Phenol_MetA_deg"/>
    <property type="match status" value="1"/>
</dbReference>
<feature type="region of interest" description="Disordered" evidence="1">
    <location>
        <begin position="451"/>
        <end position="553"/>
    </location>
</feature>
<protein>
    <submittedName>
        <fullName evidence="2">Transporter</fullName>
    </submittedName>
</protein>
<evidence type="ECO:0000256" key="1">
    <source>
        <dbReference type="SAM" id="MobiDB-lite"/>
    </source>
</evidence>
<proteinExistence type="predicted"/>
<gene>
    <name evidence="2" type="ORF">ACFSTE_20185</name>
</gene>
<feature type="compositionally biased region" description="Basic and acidic residues" evidence="1">
    <location>
        <begin position="490"/>
        <end position="509"/>
    </location>
</feature>
<name>A0ABW5NG21_9FLAO</name>
<accession>A0ABW5NG21</accession>
<dbReference type="InterPro" id="IPR025737">
    <property type="entry name" value="FApF"/>
</dbReference>
<feature type="compositionally biased region" description="Basic and acidic residues" evidence="1">
    <location>
        <begin position="522"/>
        <end position="544"/>
    </location>
</feature>
<feature type="compositionally biased region" description="Basic and acidic residues" evidence="1">
    <location>
        <begin position="451"/>
        <end position="476"/>
    </location>
</feature>
<feature type="compositionally biased region" description="Basic residues" evidence="1">
    <location>
        <begin position="510"/>
        <end position="521"/>
    </location>
</feature>
<keyword evidence="3" id="KW-1185">Reference proteome</keyword>
<sequence>MSPKSILILISFLTISYSLSAQYTKKINTNRPGRSQGAFSVGNNVLQGEGGFGFGKEKHTLRDTQTSFFTMDYEARYGLLIEQLEIRLDGTARGDVVKRTVGANEQKTTRFNFVNNTIGAKYLVFDPYKRPKKDSIDLNSWKAQHRFKWKTLIPAVSVYAGMNFNTADNPFTPVDDPSISPKFVLITQNNWTTNNFKNWVLVTNIIIDKITTENPTYGWIITTTHTINDNWAVFGEYQGQKSDFYSDDLFRIGGAYLLNNDIQFDASLTTNFKDTPSIFSLNFGGAYRFDWHKKDEIILEEGESIGIQENPDDLEDNEGDNFEDIDSEFEEEENDTLNARKTPFINDFEDDDHRQEIERELDERRTAERLERERIANEKQAKKDDKKFRKEERRRLKREAKEAKRAEKARLKEEKEKAKMIKEIDKELDQMEKEQGVDQELDEIDKELQKLDNLEKELFNEEEKDTKELEKAKEKELEEEEEDIDAQYEQMKKEEERAQKEEEKRLKKEEKRRKKEEKKRKKEEAKAKKAAEKAKKEEEEKEKELEEDDGEGL</sequence>
<dbReference type="RefSeq" id="WP_378255390.1">
    <property type="nucleotide sequence ID" value="NZ_JBHSJV010000001.1"/>
</dbReference>
<feature type="compositionally biased region" description="Acidic residues" evidence="1">
    <location>
        <begin position="477"/>
        <end position="486"/>
    </location>
</feature>
<reference evidence="3" key="1">
    <citation type="journal article" date="2019" name="Int. J. Syst. Evol. Microbiol.">
        <title>The Global Catalogue of Microorganisms (GCM) 10K type strain sequencing project: providing services to taxonomists for standard genome sequencing and annotation.</title>
        <authorList>
            <consortium name="The Broad Institute Genomics Platform"/>
            <consortium name="The Broad Institute Genome Sequencing Center for Infectious Disease"/>
            <person name="Wu L."/>
            <person name="Ma J."/>
        </authorList>
    </citation>
    <scope>NUCLEOTIDE SEQUENCE [LARGE SCALE GENOMIC DNA]</scope>
    <source>
        <strain evidence="3">KCTC 42423</strain>
    </source>
</reference>